<organism evidence="1 2">
    <name type="scientific">Nocardioides furvisabuli</name>
    <dbReference type="NCBI Taxonomy" id="375542"/>
    <lineage>
        <taxon>Bacteria</taxon>
        <taxon>Bacillati</taxon>
        <taxon>Actinomycetota</taxon>
        <taxon>Actinomycetes</taxon>
        <taxon>Propionibacteriales</taxon>
        <taxon>Nocardioidaceae</taxon>
        <taxon>Nocardioides</taxon>
    </lineage>
</organism>
<gene>
    <name evidence="1" type="ORF">GCM10009726_06200</name>
</gene>
<protein>
    <submittedName>
        <fullName evidence="1">Uncharacterized protein</fullName>
    </submittedName>
</protein>
<reference evidence="2" key="1">
    <citation type="journal article" date="2019" name="Int. J. Syst. Evol. Microbiol.">
        <title>The Global Catalogue of Microorganisms (GCM) 10K type strain sequencing project: providing services to taxonomists for standard genome sequencing and annotation.</title>
        <authorList>
            <consortium name="The Broad Institute Genomics Platform"/>
            <consortium name="The Broad Institute Genome Sequencing Center for Infectious Disease"/>
            <person name="Wu L."/>
            <person name="Ma J."/>
        </authorList>
    </citation>
    <scope>NUCLEOTIDE SEQUENCE [LARGE SCALE GENOMIC DNA]</scope>
    <source>
        <strain evidence="2">JCM 13813</strain>
    </source>
</reference>
<proteinExistence type="predicted"/>
<evidence type="ECO:0000313" key="2">
    <source>
        <dbReference type="Proteomes" id="UP001501161"/>
    </source>
</evidence>
<name>A0ABN2WRG5_9ACTN</name>
<dbReference type="EMBL" id="BAAAMQ010000005">
    <property type="protein sequence ID" value="GAA2097588.1"/>
    <property type="molecule type" value="Genomic_DNA"/>
</dbReference>
<evidence type="ECO:0000313" key="1">
    <source>
        <dbReference type="EMBL" id="GAA2097588.1"/>
    </source>
</evidence>
<sequence length="79" mass="8750">MFYSAGMPRTPPFHVWVDLTGKWAGAAPGVLLAWRHSDRRGWEAWVVRAESYSTGHGVETLLTQAWVSAALVKPADERG</sequence>
<accession>A0ABN2WRG5</accession>
<dbReference type="Proteomes" id="UP001501161">
    <property type="component" value="Unassembled WGS sequence"/>
</dbReference>
<keyword evidence="2" id="KW-1185">Reference proteome</keyword>
<comment type="caution">
    <text evidence="1">The sequence shown here is derived from an EMBL/GenBank/DDBJ whole genome shotgun (WGS) entry which is preliminary data.</text>
</comment>